<proteinExistence type="predicted"/>
<evidence type="ECO:0000313" key="2">
    <source>
        <dbReference type="EMBL" id="AVX33831.1"/>
    </source>
</evidence>
<dbReference type="AlphaFoldDB" id="A0A2R4NCH8"/>
<accession>A0A2R4NCH8</accession>
<organism evidence="2">
    <name type="scientific">Klebsiella aerogenes</name>
    <name type="common">Enterobacter aerogenes</name>
    <dbReference type="NCBI Taxonomy" id="548"/>
    <lineage>
        <taxon>Bacteria</taxon>
        <taxon>Pseudomonadati</taxon>
        <taxon>Pseudomonadota</taxon>
        <taxon>Gammaproteobacteria</taxon>
        <taxon>Enterobacterales</taxon>
        <taxon>Enterobacteriaceae</taxon>
        <taxon>Klebsiella/Raoultella group</taxon>
        <taxon>Klebsiella</taxon>
    </lineage>
</organism>
<protein>
    <submittedName>
        <fullName evidence="2">Uncharacterized protein</fullName>
    </submittedName>
</protein>
<keyword evidence="1" id="KW-0472">Membrane</keyword>
<dbReference type="EMBL" id="MG288684">
    <property type="protein sequence ID" value="AVX33831.1"/>
    <property type="molecule type" value="Genomic_DNA"/>
</dbReference>
<name>A0A2R4NCH8_KLEAE</name>
<evidence type="ECO:0000256" key="1">
    <source>
        <dbReference type="SAM" id="Phobius"/>
    </source>
</evidence>
<sequence>MSSIFFTSSPVGALPRKAQLPFDVIIIRLMSHFINLSDVFFNLILFKYEHLMMSDI</sequence>
<keyword evidence="1" id="KW-1133">Transmembrane helix</keyword>
<reference evidence="2" key="1">
    <citation type="journal article" date="2018" name="Front. Microbiol.">
        <title>Dissemination of KPC-2-Encoding IncX6 Plasmids Among Multiple Enterobacteriaceae Species in a Single Chinese Hospital.</title>
        <authorList>
            <person name="Li B."/>
            <person name="Feng J."/>
            <person name="Zhan Z."/>
            <person name="Yin Z."/>
            <person name="Jiang Q."/>
            <person name="Wei P."/>
            <person name="Chen X."/>
            <person name="Gao B."/>
            <person name="Hou J."/>
            <person name="Mao P."/>
            <person name="Wu W."/>
            <person name="Chen W."/>
            <person name="Tong Y."/>
            <person name="Wang J."/>
            <person name="Li B."/>
            <person name="Zhou D."/>
        </authorList>
    </citation>
    <scope>NUCLEOTIDE SEQUENCE</scope>
    <source>
        <strain evidence="2">E20</strain>
        <plasmid evidence="2">pE20-qnrS</plasmid>
    </source>
</reference>
<keyword evidence="2" id="KW-0614">Plasmid</keyword>
<feature type="transmembrane region" description="Helical" evidence="1">
    <location>
        <begin position="25"/>
        <end position="46"/>
    </location>
</feature>
<keyword evidence="1" id="KW-0812">Transmembrane</keyword>
<geneLocation type="plasmid" evidence="2">
    <name>pE20-qnrS</name>
</geneLocation>